<dbReference type="EMBL" id="CP109635">
    <property type="protein sequence ID" value="UYT10297.1"/>
    <property type="molecule type" value="Genomic_DNA"/>
</dbReference>
<dbReference type="InterPro" id="IPR005754">
    <property type="entry name" value="Sortase"/>
</dbReference>
<dbReference type="GO" id="GO:0006508">
    <property type="term" value="P:proteolysis"/>
    <property type="evidence" value="ECO:0007669"/>
    <property type="project" value="UniProtKB-KW"/>
</dbReference>
<dbReference type="InterPro" id="IPR023365">
    <property type="entry name" value="Sortase_dom-sf"/>
</dbReference>
<dbReference type="InterPro" id="IPR042007">
    <property type="entry name" value="Sortase_A"/>
</dbReference>
<feature type="active site" description="Proton donor/acceptor" evidence="4">
    <location>
        <position position="116"/>
    </location>
</feature>
<evidence type="ECO:0000256" key="1">
    <source>
        <dbReference type="ARBA" id="ARBA00022670"/>
    </source>
</evidence>
<feature type="region of interest" description="Disordered" evidence="5">
    <location>
        <begin position="26"/>
        <end position="46"/>
    </location>
</feature>
<accession>A0AA46TVC7</accession>
<evidence type="ECO:0000313" key="7">
    <source>
        <dbReference type="Proteomes" id="UP001164042"/>
    </source>
</evidence>
<evidence type="ECO:0000256" key="5">
    <source>
        <dbReference type="SAM" id="MobiDB-lite"/>
    </source>
</evidence>
<dbReference type="AlphaFoldDB" id="A0AA46TVC7"/>
<organism evidence="6 7">
    <name type="scientific">Lactococcus garvieae</name>
    <dbReference type="NCBI Taxonomy" id="1363"/>
    <lineage>
        <taxon>Bacteria</taxon>
        <taxon>Bacillati</taxon>
        <taxon>Bacillota</taxon>
        <taxon>Bacilli</taxon>
        <taxon>Lactobacillales</taxon>
        <taxon>Streptococcaceae</taxon>
        <taxon>Lactococcus</taxon>
    </lineage>
</organism>
<dbReference type="Gene3D" id="2.40.260.10">
    <property type="entry name" value="Sortase"/>
    <property type="match status" value="1"/>
</dbReference>
<dbReference type="Pfam" id="PF04203">
    <property type="entry name" value="Sortase"/>
    <property type="match status" value="1"/>
</dbReference>
<dbReference type="NCBIfam" id="TIGR01076">
    <property type="entry name" value="sortase_fam"/>
    <property type="match status" value="1"/>
</dbReference>
<keyword evidence="1" id="KW-0645">Protease</keyword>
<feature type="compositionally biased region" description="Basic and acidic residues" evidence="5">
    <location>
        <begin position="28"/>
        <end position="42"/>
    </location>
</feature>
<evidence type="ECO:0000256" key="4">
    <source>
        <dbReference type="PIRSR" id="PIRSR605754-1"/>
    </source>
</evidence>
<name>A0AA46TVC7_9LACT</name>
<reference evidence="6" key="1">
    <citation type="submission" date="2022-10" db="EMBL/GenBank/DDBJ databases">
        <title>Genome assembly of Lactococcus garvieae isolates from cricket gut.</title>
        <authorList>
            <person name="Luecke A.R."/>
            <person name="Brown A.M.V."/>
            <person name="Wakeman C.A."/>
        </authorList>
    </citation>
    <scope>NUCLEOTIDE SEQUENCE</scope>
    <source>
        <strain evidence="6">Alexii-11_2</strain>
    </source>
</reference>
<dbReference type="RefSeq" id="WP_264308150.1">
    <property type="nucleotide sequence ID" value="NZ_CP109635.1"/>
</dbReference>
<feature type="active site" description="Acyl-thioester intermediate" evidence="4">
    <location>
        <position position="184"/>
    </location>
</feature>
<evidence type="ECO:0000313" key="6">
    <source>
        <dbReference type="EMBL" id="UYT10297.1"/>
    </source>
</evidence>
<gene>
    <name evidence="6" type="ORF">OF801_10195</name>
</gene>
<keyword evidence="3" id="KW-0788">Thiol protease</keyword>
<dbReference type="CDD" id="cd06165">
    <property type="entry name" value="Sortase_A"/>
    <property type="match status" value="1"/>
</dbReference>
<sequence>MLFLFADNIGQHVIQKDAQAYIETSPETMKKNKESQKVKEEASYDPEEVTSLNTEDIIAAQFSKDALAAVGVISIPNLQINLPIFLGVGYNTMMYGSGTMKPDQVMGQGNYSLASHTIFDMQGSAISDVLFGNLKNAQKGQEVYITDKEKVYLYTIDKIEQRSEEEGELILDHSNKKELTLVTCLGYRAPGRLVIHGNLKSVKDYNNQTDKVFKQPFNQWYK</sequence>
<dbReference type="Proteomes" id="UP001164042">
    <property type="component" value="Chromosome"/>
</dbReference>
<evidence type="ECO:0000256" key="2">
    <source>
        <dbReference type="ARBA" id="ARBA00022801"/>
    </source>
</evidence>
<proteinExistence type="predicted"/>
<keyword evidence="2" id="KW-0378">Hydrolase</keyword>
<dbReference type="SUPFAM" id="SSF63817">
    <property type="entry name" value="Sortase"/>
    <property type="match status" value="1"/>
</dbReference>
<evidence type="ECO:0000256" key="3">
    <source>
        <dbReference type="ARBA" id="ARBA00022807"/>
    </source>
</evidence>
<dbReference type="GO" id="GO:0008234">
    <property type="term" value="F:cysteine-type peptidase activity"/>
    <property type="evidence" value="ECO:0007669"/>
    <property type="project" value="UniProtKB-KW"/>
</dbReference>
<protein>
    <submittedName>
        <fullName evidence="6">Class A sortase</fullName>
    </submittedName>
</protein>